<evidence type="ECO:0000313" key="4">
    <source>
        <dbReference type="EMBL" id="VVE64841.1"/>
    </source>
</evidence>
<reference evidence="4 5" key="1">
    <citation type="submission" date="2019-08" db="EMBL/GenBank/DDBJ databases">
        <authorList>
            <person name="Peeters C."/>
        </authorList>
    </citation>
    <scope>NUCLEOTIDE SEQUENCE [LARGE SCALE GENOMIC DNA]</scope>
    <source>
        <strain evidence="4 5">LMG 31118</strain>
    </source>
</reference>
<dbReference type="SUPFAM" id="SSF46689">
    <property type="entry name" value="Homeodomain-like"/>
    <property type="match status" value="1"/>
</dbReference>
<keyword evidence="1 2" id="KW-0238">DNA-binding</keyword>
<dbReference type="Pfam" id="PF00440">
    <property type="entry name" value="TetR_N"/>
    <property type="match status" value="1"/>
</dbReference>
<dbReference type="AlphaFoldDB" id="A0A5E4ZTY7"/>
<evidence type="ECO:0000256" key="2">
    <source>
        <dbReference type="PROSITE-ProRule" id="PRU00335"/>
    </source>
</evidence>
<feature type="domain" description="HTH tetR-type" evidence="3">
    <location>
        <begin position="14"/>
        <end position="74"/>
    </location>
</feature>
<dbReference type="RefSeq" id="WP_150624879.1">
    <property type="nucleotide sequence ID" value="NZ_CABPSQ010000002.1"/>
</dbReference>
<dbReference type="OrthoDB" id="2356263at2"/>
<evidence type="ECO:0000256" key="1">
    <source>
        <dbReference type="ARBA" id="ARBA00023125"/>
    </source>
</evidence>
<dbReference type="InterPro" id="IPR001647">
    <property type="entry name" value="HTH_TetR"/>
</dbReference>
<name>A0A5E4ZTY7_9BURK</name>
<gene>
    <name evidence="4" type="ORF">PCA31118_01815</name>
</gene>
<dbReference type="InterPro" id="IPR036271">
    <property type="entry name" value="Tet_transcr_reg_TetR-rel_C_sf"/>
</dbReference>
<accession>A0A5E4ZTY7</accession>
<protein>
    <submittedName>
        <fullName evidence="4">TetR family transcriptional regulator</fullName>
    </submittedName>
</protein>
<dbReference type="PANTHER" id="PTHR30055">
    <property type="entry name" value="HTH-TYPE TRANSCRIPTIONAL REGULATOR RUTR"/>
    <property type="match status" value="1"/>
</dbReference>
<dbReference type="PANTHER" id="PTHR30055:SF235">
    <property type="entry name" value="TRANSCRIPTIONAL REGULATORY PROTEIN"/>
    <property type="match status" value="1"/>
</dbReference>
<dbReference type="SUPFAM" id="SSF48498">
    <property type="entry name" value="Tetracyclin repressor-like, C-terminal domain"/>
    <property type="match status" value="1"/>
</dbReference>
<keyword evidence="5" id="KW-1185">Reference proteome</keyword>
<evidence type="ECO:0000259" key="3">
    <source>
        <dbReference type="PROSITE" id="PS50977"/>
    </source>
</evidence>
<dbReference type="InterPro" id="IPR009057">
    <property type="entry name" value="Homeodomain-like_sf"/>
</dbReference>
<proteinExistence type="predicted"/>
<dbReference type="Gene3D" id="1.10.357.10">
    <property type="entry name" value="Tetracycline Repressor, domain 2"/>
    <property type="match status" value="1"/>
</dbReference>
<dbReference type="GO" id="GO:0003700">
    <property type="term" value="F:DNA-binding transcription factor activity"/>
    <property type="evidence" value="ECO:0007669"/>
    <property type="project" value="TreeGrafter"/>
</dbReference>
<dbReference type="InterPro" id="IPR050109">
    <property type="entry name" value="HTH-type_TetR-like_transc_reg"/>
</dbReference>
<organism evidence="4 5">
    <name type="scientific">Pandoraea captiosa</name>
    <dbReference type="NCBI Taxonomy" id="2508302"/>
    <lineage>
        <taxon>Bacteria</taxon>
        <taxon>Pseudomonadati</taxon>
        <taxon>Pseudomonadota</taxon>
        <taxon>Betaproteobacteria</taxon>
        <taxon>Burkholderiales</taxon>
        <taxon>Burkholderiaceae</taxon>
        <taxon>Pandoraea</taxon>
    </lineage>
</organism>
<sequence>MNAGSAKLAASERRTTRARIIAAAEPLFAQLSYDGVSLRNIAQHADVPVGLVSYHFGGKLGVYEAIFELRIPAMVEQRKAGLALAAMEENLERRLEMILKALMLPMLSLRATGSETHFGIIAAREINDPGASERGIVQKMLDPLAVAFVEQLRIALPDRSEAEIHWLFQSALGVMVYVMVDVGRISRLSAGKADPDDVDSTLRHLLSLLLNGVTRK</sequence>
<dbReference type="EMBL" id="CABPSQ010000002">
    <property type="protein sequence ID" value="VVE64841.1"/>
    <property type="molecule type" value="Genomic_DNA"/>
</dbReference>
<dbReference type="PROSITE" id="PS50977">
    <property type="entry name" value="HTH_TETR_2"/>
    <property type="match status" value="1"/>
</dbReference>
<feature type="DNA-binding region" description="H-T-H motif" evidence="2">
    <location>
        <begin position="37"/>
        <end position="56"/>
    </location>
</feature>
<dbReference type="GO" id="GO:0000976">
    <property type="term" value="F:transcription cis-regulatory region binding"/>
    <property type="evidence" value="ECO:0007669"/>
    <property type="project" value="TreeGrafter"/>
</dbReference>
<dbReference type="Pfam" id="PF17939">
    <property type="entry name" value="TetR_C_30"/>
    <property type="match status" value="1"/>
</dbReference>
<evidence type="ECO:0000313" key="5">
    <source>
        <dbReference type="Proteomes" id="UP000414136"/>
    </source>
</evidence>
<dbReference type="InterPro" id="IPR041586">
    <property type="entry name" value="PsrA_TetR_C"/>
</dbReference>
<dbReference type="Proteomes" id="UP000414136">
    <property type="component" value="Unassembled WGS sequence"/>
</dbReference>